<reference evidence="1" key="1">
    <citation type="submission" date="2021-02" db="EMBL/GenBank/DDBJ databases">
        <authorList>
            <person name="Nowell W R."/>
        </authorList>
    </citation>
    <scope>NUCLEOTIDE SEQUENCE</scope>
</reference>
<dbReference type="PANTHER" id="PTHR33488">
    <property type="entry name" value="ZGC:162509"/>
    <property type="match status" value="1"/>
</dbReference>
<comment type="caution">
    <text evidence="1">The sequence shown here is derived from an EMBL/GenBank/DDBJ whole genome shotgun (WGS) entry which is preliminary data.</text>
</comment>
<dbReference type="AlphaFoldDB" id="A0A815P398"/>
<dbReference type="PANTHER" id="PTHR33488:SF2">
    <property type="entry name" value="EARLY ENDOSOME ANTIGEN 1-LIKE"/>
    <property type="match status" value="1"/>
</dbReference>
<proteinExistence type="predicted"/>
<gene>
    <name evidence="1" type="ORF">SEV965_LOCUS33349</name>
</gene>
<dbReference type="EMBL" id="CAJNOU010004484">
    <property type="protein sequence ID" value="CAF1443562.1"/>
    <property type="molecule type" value="Genomic_DNA"/>
</dbReference>
<feature type="non-terminal residue" evidence="1">
    <location>
        <position position="1"/>
    </location>
</feature>
<dbReference type="Proteomes" id="UP000663889">
    <property type="component" value="Unassembled WGS sequence"/>
</dbReference>
<protein>
    <submittedName>
        <fullName evidence="1">Uncharacterized protein</fullName>
    </submittedName>
</protein>
<evidence type="ECO:0000313" key="2">
    <source>
        <dbReference type="Proteomes" id="UP000663889"/>
    </source>
</evidence>
<evidence type="ECO:0000313" key="1">
    <source>
        <dbReference type="EMBL" id="CAF1443562.1"/>
    </source>
</evidence>
<name>A0A815P398_9BILA</name>
<organism evidence="1 2">
    <name type="scientific">Rotaria sordida</name>
    <dbReference type="NCBI Taxonomy" id="392033"/>
    <lineage>
        <taxon>Eukaryota</taxon>
        <taxon>Metazoa</taxon>
        <taxon>Spiralia</taxon>
        <taxon>Gnathifera</taxon>
        <taxon>Rotifera</taxon>
        <taxon>Eurotatoria</taxon>
        <taxon>Bdelloidea</taxon>
        <taxon>Philodinida</taxon>
        <taxon>Philodinidae</taxon>
        <taxon>Rotaria</taxon>
    </lineage>
</organism>
<sequence length="354" mass="39006">MSWVATDSQMIFTNLDTWQRSRAHRSIETNRIARVDPDSALVTQPTMDLPWEQFIVSGPATVILLGELMVVASKLDFSFRDYQPDYTFVYIRYPKSFRATLTQIADDGWKAFMGAHSNMNKIQASMELIPKHVQTVLLMKNELAKLDQTIRSHYDEARESVRKAQAEYSRALKKIPTGFKALLLDLGRAVIGIVKTAGQALTGGGGGGIGSKAESGALQTSGHTLTFARLFSDSLNKALPRIKQILSDYNNNQSTSNNPNEELEAYKVTFQTFLSSIATGKGGDLKEQVIEIIQQCISLLDETSKITKESLGPSENITQDVIINLKSRFDKLVEDIKPMVAAEAMNGAGVPPSA</sequence>
<accession>A0A815P398</accession>